<organism evidence="1 2">
    <name type="scientific">Streptomyces sanyensis</name>
    <dbReference type="NCBI Taxonomy" id="568869"/>
    <lineage>
        <taxon>Bacteria</taxon>
        <taxon>Bacillati</taxon>
        <taxon>Actinomycetota</taxon>
        <taxon>Actinomycetes</taxon>
        <taxon>Kitasatosporales</taxon>
        <taxon>Streptomycetaceae</taxon>
        <taxon>Streptomyces</taxon>
    </lineage>
</organism>
<reference evidence="2" key="1">
    <citation type="journal article" date="2019" name="Int. J. Syst. Evol. Microbiol.">
        <title>The Global Catalogue of Microorganisms (GCM) 10K type strain sequencing project: providing services to taxonomists for standard genome sequencing and annotation.</title>
        <authorList>
            <consortium name="The Broad Institute Genomics Platform"/>
            <consortium name="The Broad Institute Genome Sequencing Center for Infectious Disease"/>
            <person name="Wu L."/>
            <person name="Ma J."/>
        </authorList>
    </citation>
    <scope>NUCLEOTIDE SEQUENCE [LARGE SCALE GENOMIC DNA]</scope>
    <source>
        <strain evidence="2">JCM 18324</strain>
    </source>
</reference>
<proteinExistence type="predicted"/>
<name>A0ABP8ZWF0_9ACTN</name>
<dbReference type="EMBL" id="BAABJV010000002">
    <property type="protein sequence ID" value="GAA4767277.1"/>
    <property type="molecule type" value="Genomic_DNA"/>
</dbReference>
<protein>
    <submittedName>
        <fullName evidence="1">Uncharacterized protein</fullName>
    </submittedName>
</protein>
<accession>A0ABP8ZWF0</accession>
<evidence type="ECO:0000313" key="2">
    <source>
        <dbReference type="Proteomes" id="UP001501147"/>
    </source>
</evidence>
<evidence type="ECO:0000313" key="1">
    <source>
        <dbReference type="EMBL" id="GAA4767277.1"/>
    </source>
</evidence>
<sequence length="119" mass="12793">MLVGTGTYWSVGVRENFESCQGVGDHIGPGPVACESQVSAAGGRDELGGCREEAEPEATGPHLRISRVRASMGIHASRSMANWTISSQIWFCAVSCRGRWVFELERCKSVLALTVCHGP</sequence>
<gene>
    <name evidence="1" type="ORF">GCM10023329_12040</name>
</gene>
<comment type="caution">
    <text evidence="1">The sequence shown here is derived from an EMBL/GenBank/DDBJ whole genome shotgun (WGS) entry which is preliminary data.</text>
</comment>
<keyword evidence="2" id="KW-1185">Reference proteome</keyword>
<dbReference type="Proteomes" id="UP001501147">
    <property type="component" value="Unassembled WGS sequence"/>
</dbReference>